<dbReference type="RefSeq" id="WP_137402351.1">
    <property type="nucleotide sequence ID" value="NZ_BMIU01000001.1"/>
</dbReference>
<keyword evidence="1" id="KW-0732">Signal</keyword>
<sequence>MKTLKIVLMALLVSAGLSFGTCSAQGVAGAKMEVKATIDALFEGLKDKDPQAIKAAFAERASLETVKKNASGNAVERVSVGGFVNSIAAIPPEMEVEERLLEYDIKIDGEMASVWTPYTFYINGKLSHCGVNSFQLVKLDGKWKIVYLIDTRRKEGC</sequence>
<dbReference type="SUPFAM" id="SSF54427">
    <property type="entry name" value="NTF2-like"/>
    <property type="match status" value="1"/>
</dbReference>
<name>A0ABQ1UKT8_9BACT</name>
<dbReference type="Gene3D" id="3.10.450.50">
    <property type="match status" value="1"/>
</dbReference>
<feature type="chain" id="PRO_5045320901" description="Nuclear transport factor 2 family protein" evidence="1">
    <location>
        <begin position="25"/>
        <end position="157"/>
    </location>
</feature>
<keyword evidence="3" id="KW-1185">Reference proteome</keyword>
<organism evidence="2 3">
    <name type="scientific">Echinicola rosea</name>
    <dbReference type="NCBI Taxonomy" id="1807691"/>
    <lineage>
        <taxon>Bacteria</taxon>
        <taxon>Pseudomonadati</taxon>
        <taxon>Bacteroidota</taxon>
        <taxon>Cytophagia</taxon>
        <taxon>Cytophagales</taxon>
        <taxon>Cyclobacteriaceae</taxon>
        <taxon>Echinicola</taxon>
    </lineage>
</organism>
<proteinExistence type="predicted"/>
<evidence type="ECO:0000313" key="2">
    <source>
        <dbReference type="EMBL" id="GGF19305.1"/>
    </source>
</evidence>
<dbReference type="Proteomes" id="UP000647339">
    <property type="component" value="Unassembled WGS sequence"/>
</dbReference>
<feature type="signal peptide" evidence="1">
    <location>
        <begin position="1"/>
        <end position="24"/>
    </location>
</feature>
<dbReference type="Pfam" id="PF12893">
    <property type="entry name" value="Lumazine_bd_2"/>
    <property type="match status" value="1"/>
</dbReference>
<evidence type="ECO:0000313" key="3">
    <source>
        <dbReference type="Proteomes" id="UP000647339"/>
    </source>
</evidence>
<gene>
    <name evidence="2" type="ORF">GCM10011339_04170</name>
</gene>
<evidence type="ECO:0000256" key="1">
    <source>
        <dbReference type="SAM" id="SignalP"/>
    </source>
</evidence>
<reference evidence="3" key="1">
    <citation type="journal article" date="2019" name="Int. J. Syst. Evol. Microbiol.">
        <title>The Global Catalogue of Microorganisms (GCM) 10K type strain sequencing project: providing services to taxonomists for standard genome sequencing and annotation.</title>
        <authorList>
            <consortium name="The Broad Institute Genomics Platform"/>
            <consortium name="The Broad Institute Genome Sequencing Center for Infectious Disease"/>
            <person name="Wu L."/>
            <person name="Ma J."/>
        </authorList>
    </citation>
    <scope>NUCLEOTIDE SEQUENCE [LARGE SCALE GENOMIC DNA]</scope>
    <source>
        <strain evidence="3">CGMCC 1.15407</strain>
    </source>
</reference>
<comment type="caution">
    <text evidence="2">The sequence shown here is derived from an EMBL/GenBank/DDBJ whole genome shotgun (WGS) entry which is preliminary data.</text>
</comment>
<accession>A0ABQ1UKT8</accession>
<protein>
    <recommendedName>
        <fullName evidence="4">Nuclear transport factor 2 family protein</fullName>
    </recommendedName>
</protein>
<dbReference type="InterPro" id="IPR032710">
    <property type="entry name" value="NTF2-like_dom_sf"/>
</dbReference>
<dbReference type="EMBL" id="BMIU01000001">
    <property type="protein sequence ID" value="GGF19305.1"/>
    <property type="molecule type" value="Genomic_DNA"/>
</dbReference>
<dbReference type="InterPro" id="IPR039437">
    <property type="entry name" value="FrzH/put_lumazine-bd"/>
</dbReference>
<evidence type="ECO:0008006" key="4">
    <source>
        <dbReference type="Google" id="ProtNLM"/>
    </source>
</evidence>